<feature type="compositionally biased region" description="Basic and acidic residues" evidence="1">
    <location>
        <begin position="228"/>
        <end position="247"/>
    </location>
</feature>
<dbReference type="AlphaFoldDB" id="A0A5A9N1S9"/>
<evidence type="ECO:0000256" key="1">
    <source>
        <dbReference type="SAM" id="MobiDB-lite"/>
    </source>
</evidence>
<feature type="compositionally biased region" description="Acidic residues" evidence="1">
    <location>
        <begin position="181"/>
        <end position="191"/>
    </location>
</feature>
<dbReference type="Proteomes" id="UP000324632">
    <property type="component" value="Chromosome 24"/>
</dbReference>
<sequence length="626" mass="71569">MSDLTCMSLPRKRNVLKSSRNLSTCKAQSSSQTASVNAVCYSSIKTSAHISSPHKVKCLKTRKERNQIRGQERNRSHTCLQHSRKICRSEKAQHNGCHSVVSSRKEKSFAKPFLPHKPSIITEGRLTSIRGLFSHEVRSIDIERVVSEQLNTEKRRKNKGKRSVMHVSSPLPPHPPSMPESDQDCILDEVQEPLQEPEKNTRDSRKELRRPPSALQTNKEVLMPKGLSRQDEKHYRSTNTVKKDTNMKSRPHSSCSLKGTNELMVLSLAENKLAHQFCSPPDDKNFLDFQEIDSPKSHNENNRTGTIDKENCAMKIQRSSAVERLCENDVRQSKSDPFSSEMDSWTGTLTENDRVQISVSVREAVNKLAARLELHVPRRPLLAECRDVLLHALQKTHCFHLQHNLSKLHSFIDGKQTSSFGSGQTHEECSQICFSHALGNEESDNRNTDIWGENAIQQEYVAEKVSQDSGRGASMKKRRVQAQRRFTPPVSLIQPLQSSTDMLLGDLLRRGESMKNLGLDLISHQVEEKTDPMFNLNSEYENRTQKAQETFLGESSFWANQLQVQDVRDRWAPLPSSASFPSECFQYKPFFRYPHPSNSRDRSDWDSMTLCVRSNTPDKVFYHHWE</sequence>
<feature type="compositionally biased region" description="Basic and acidic residues" evidence="1">
    <location>
        <begin position="196"/>
        <end position="210"/>
    </location>
</feature>
<dbReference type="EMBL" id="SOYY01000024">
    <property type="protein sequence ID" value="KAA0703158.1"/>
    <property type="molecule type" value="Genomic_DNA"/>
</dbReference>
<gene>
    <name evidence="2" type="ORF">E1301_Tti010734</name>
</gene>
<feature type="compositionally biased region" description="Basic residues" evidence="1">
    <location>
        <begin position="154"/>
        <end position="164"/>
    </location>
</feature>
<proteinExistence type="predicted"/>
<evidence type="ECO:0000313" key="2">
    <source>
        <dbReference type="EMBL" id="KAA0703158.1"/>
    </source>
</evidence>
<comment type="caution">
    <text evidence="2">The sequence shown here is derived from an EMBL/GenBank/DDBJ whole genome shotgun (WGS) entry which is preliminary data.</text>
</comment>
<reference evidence="2 3" key="1">
    <citation type="journal article" date="2019" name="Mol. Ecol. Resour.">
        <title>Chromosome-level genome assembly of Triplophysa tibetana, a fish adapted to the harsh high-altitude environment of the Tibetan Plateau.</title>
        <authorList>
            <person name="Yang X."/>
            <person name="Liu H."/>
            <person name="Ma Z."/>
            <person name="Zou Y."/>
            <person name="Zou M."/>
            <person name="Mao Y."/>
            <person name="Li X."/>
            <person name="Wang H."/>
            <person name="Chen T."/>
            <person name="Wang W."/>
            <person name="Yang R."/>
        </authorList>
    </citation>
    <scope>NUCLEOTIDE SEQUENCE [LARGE SCALE GENOMIC DNA]</scope>
    <source>
        <strain evidence="2">TTIB1903HZAU</strain>
        <tissue evidence="2">Muscle</tissue>
    </source>
</reference>
<accession>A0A5A9N1S9</accession>
<name>A0A5A9N1S9_9TELE</name>
<evidence type="ECO:0000313" key="3">
    <source>
        <dbReference type="Proteomes" id="UP000324632"/>
    </source>
</evidence>
<protein>
    <submittedName>
        <fullName evidence="2">Uncharacterized protein</fullName>
    </submittedName>
</protein>
<feature type="region of interest" description="Disordered" evidence="1">
    <location>
        <begin position="151"/>
        <end position="256"/>
    </location>
</feature>
<organism evidence="2 3">
    <name type="scientific">Triplophysa tibetana</name>
    <dbReference type="NCBI Taxonomy" id="1572043"/>
    <lineage>
        <taxon>Eukaryota</taxon>
        <taxon>Metazoa</taxon>
        <taxon>Chordata</taxon>
        <taxon>Craniata</taxon>
        <taxon>Vertebrata</taxon>
        <taxon>Euteleostomi</taxon>
        <taxon>Actinopterygii</taxon>
        <taxon>Neopterygii</taxon>
        <taxon>Teleostei</taxon>
        <taxon>Ostariophysi</taxon>
        <taxon>Cypriniformes</taxon>
        <taxon>Nemacheilidae</taxon>
        <taxon>Triplophysa</taxon>
    </lineage>
</organism>
<keyword evidence="3" id="KW-1185">Reference proteome</keyword>